<dbReference type="InterPro" id="IPR007436">
    <property type="entry name" value="DUF485"/>
</dbReference>
<sequence length="111" mass="12786">MSGTNKKMNPTHPDWEQIANSPQFQLLMKKKKRFIIFSTIFFSLYYFALPVSAGYTSFLNTPIIGSINGIYLFALSQFFMAWILAILYVRHANKTDLLVQELVEQQGRKAS</sequence>
<proteinExistence type="predicted"/>
<dbReference type="OrthoDB" id="2886991at2"/>
<keyword evidence="1" id="KW-1133">Transmembrane helix</keyword>
<feature type="transmembrane region" description="Helical" evidence="1">
    <location>
        <begin position="34"/>
        <end position="58"/>
    </location>
</feature>
<dbReference type="PANTHER" id="PTHR38441">
    <property type="entry name" value="INTEGRAL MEMBRANE PROTEIN-RELATED"/>
    <property type="match status" value="1"/>
</dbReference>
<name>A0A4V2UVT1_9BACL</name>
<feature type="transmembrane region" description="Helical" evidence="1">
    <location>
        <begin position="70"/>
        <end position="89"/>
    </location>
</feature>
<reference evidence="2 3" key="1">
    <citation type="submission" date="2019-03" db="EMBL/GenBank/DDBJ databases">
        <title>Genomic Encyclopedia of Type Strains, Phase IV (KMG-IV): sequencing the most valuable type-strain genomes for metagenomic binning, comparative biology and taxonomic classification.</title>
        <authorList>
            <person name="Goeker M."/>
        </authorList>
    </citation>
    <scope>NUCLEOTIDE SEQUENCE [LARGE SCALE GENOMIC DNA]</scope>
    <source>
        <strain evidence="2 3">DSM 45707</strain>
    </source>
</reference>
<evidence type="ECO:0000313" key="3">
    <source>
        <dbReference type="Proteomes" id="UP000294937"/>
    </source>
</evidence>
<evidence type="ECO:0000313" key="2">
    <source>
        <dbReference type="EMBL" id="TCS96997.1"/>
    </source>
</evidence>
<dbReference type="AlphaFoldDB" id="A0A4V2UVT1"/>
<keyword evidence="1" id="KW-0812">Transmembrane</keyword>
<dbReference type="Pfam" id="PF04341">
    <property type="entry name" value="DUF485"/>
    <property type="match status" value="1"/>
</dbReference>
<keyword evidence="3" id="KW-1185">Reference proteome</keyword>
<accession>A0A4V2UVT1</accession>
<dbReference type="RefSeq" id="WP_131923361.1">
    <property type="nucleotide sequence ID" value="NZ_SMAG01000001.1"/>
</dbReference>
<dbReference type="EMBL" id="SMAG01000001">
    <property type="protein sequence ID" value="TCS96997.1"/>
    <property type="molecule type" value="Genomic_DNA"/>
</dbReference>
<keyword evidence="1" id="KW-0472">Membrane</keyword>
<dbReference type="Proteomes" id="UP000294937">
    <property type="component" value="Unassembled WGS sequence"/>
</dbReference>
<comment type="caution">
    <text evidence="2">The sequence shown here is derived from an EMBL/GenBank/DDBJ whole genome shotgun (WGS) entry which is preliminary data.</text>
</comment>
<organism evidence="2 3">
    <name type="scientific">Hazenella coriacea</name>
    <dbReference type="NCBI Taxonomy" id="1179467"/>
    <lineage>
        <taxon>Bacteria</taxon>
        <taxon>Bacillati</taxon>
        <taxon>Bacillota</taxon>
        <taxon>Bacilli</taxon>
        <taxon>Bacillales</taxon>
        <taxon>Thermoactinomycetaceae</taxon>
        <taxon>Hazenella</taxon>
    </lineage>
</organism>
<evidence type="ECO:0000256" key="1">
    <source>
        <dbReference type="SAM" id="Phobius"/>
    </source>
</evidence>
<protein>
    <submittedName>
        <fullName evidence="2">Uncharacterized membrane protein (DUF485 family)</fullName>
    </submittedName>
</protein>
<dbReference type="PANTHER" id="PTHR38441:SF1">
    <property type="entry name" value="MEMBRANE PROTEIN"/>
    <property type="match status" value="1"/>
</dbReference>
<gene>
    <name evidence="2" type="ORF">EDD58_101644</name>
</gene>